<dbReference type="PANTHER" id="PTHR24198">
    <property type="entry name" value="ANKYRIN REPEAT AND PROTEIN KINASE DOMAIN-CONTAINING PROTEIN"/>
    <property type="match status" value="1"/>
</dbReference>
<keyword evidence="6" id="KW-1185">Reference proteome</keyword>
<dbReference type="Pfam" id="PF00023">
    <property type="entry name" value="Ank"/>
    <property type="match status" value="1"/>
</dbReference>
<dbReference type="PROSITE" id="PS50297">
    <property type="entry name" value="ANK_REP_REGION"/>
    <property type="match status" value="5"/>
</dbReference>
<feature type="repeat" description="ANK" evidence="3">
    <location>
        <begin position="379"/>
        <end position="412"/>
    </location>
</feature>
<dbReference type="Gene3D" id="1.25.40.20">
    <property type="entry name" value="Ankyrin repeat-containing domain"/>
    <property type="match status" value="4"/>
</dbReference>
<evidence type="ECO:0000256" key="4">
    <source>
        <dbReference type="SAM" id="SignalP"/>
    </source>
</evidence>
<dbReference type="InterPro" id="IPR002110">
    <property type="entry name" value="Ankyrin_rpt"/>
</dbReference>
<keyword evidence="1" id="KW-0677">Repeat</keyword>
<feature type="signal peptide" evidence="4">
    <location>
        <begin position="1"/>
        <end position="22"/>
    </location>
</feature>
<gene>
    <name evidence="5" type="ORF">PBRA_007957</name>
</gene>
<keyword evidence="2 3" id="KW-0040">ANK repeat</keyword>
<accession>A0A0G4IY11</accession>
<dbReference type="Proteomes" id="UP000039324">
    <property type="component" value="Unassembled WGS sequence"/>
</dbReference>
<reference evidence="5 6" key="1">
    <citation type="submission" date="2015-02" db="EMBL/GenBank/DDBJ databases">
        <authorList>
            <person name="Chooi Y.-H."/>
        </authorList>
    </citation>
    <scope>NUCLEOTIDE SEQUENCE [LARGE SCALE GENOMIC DNA]</scope>
    <source>
        <strain evidence="5">E3</strain>
    </source>
</reference>
<dbReference type="EMBL" id="CDSF01000099">
    <property type="protein sequence ID" value="CEP00223.1"/>
    <property type="molecule type" value="Genomic_DNA"/>
</dbReference>
<organism evidence="5 6">
    <name type="scientific">Plasmodiophora brassicae</name>
    <name type="common">Clubroot disease agent</name>
    <dbReference type="NCBI Taxonomy" id="37360"/>
    <lineage>
        <taxon>Eukaryota</taxon>
        <taxon>Sar</taxon>
        <taxon>Rhizaria</taxon>
        <taxon>Endomyxa</taxon>
        <taxon>Phytomyxea</taxon>
        <taxon>Plasmodiophorida</taxon>
        <taxon>Plasmodiophoridae</taxon>
        <taxon>Plasmodiophora</taxon>
    </lineage>
</organism>
<dbReference type="Gene3D" id="3.30.710.10">
    <property type="entry name" value="Potassium Channel Kv1.1, Chain A"/>
    <property type="match status" value="1"/>
</dbReference>
<dbReference type="SMART" id="SM00248">
    <property type="entry name" value="ANK"/>
    <property type="match status" value="9"/>
</dbReference>
<feature type="repeat" description="ANK" evidence="3">
    <location>
        <begin position="240"/>
        <end position="273"/>
    </location>
</feature>
<dbReference type="AlphaFoldDB" id="A0A0G4IY11"/>
<evidence type="ECO:0000256" key="1">
    <source>
        <dbReference type="ARBA" id="ARBA00022737"/>
    </source>
</evidence>
<dbReference type="OrthoDB" id="20872at2759"/>
<evidence type="ECO:0000256" key="3">
    <source>
        <dbReference type="PROSITE-ProRule" id="PRU00023"/>
    </source>
</evidence>
<keyword evidence="4" id="KW-0732">Signal</keyword>
<dbReference type="InterPro" id="IPR036770">
    <property type="entry name" value="Ankyrin_rpt-contain_sf"/>
</dbReference>
<feature type="repeat" description="ANK" evidence="3">
    <location>
        <begin position="205"/>
        <end position="237"/>
    </location>
</feature>
<feature type="repeat" description="ANK" evidence="3">
    <location>
        <begin position="413"/>
        <end position="434"/>
    </location>
</feature>
<dbReference type="PROSITE" id="PS50088">
    <property type="entry name" value="ANK_REPEAT"/>
    <property type="match status" value="6"/>
</dbReference>
<dbReference type="InterPro" id="IPR011333">
    <property type="entry name" value="SKP1/BTB/POZ_sf"/>
</dbReference>
<evidence type="ECO:0000313" key="6">
    <source>
        <dbReference type="Proteomes" id="UP000039324"/>
    </source>
</evidence>
<sequence>MHGRSTYRTLILAVALSGLLQAITLRSHDGGDGHVVSTPAAVAHSGLFGNLIGDRDEWCCDDDVFTLPAMNTGADVLMIAEFVNNTDAHDTRLQVDTAARWARDRLHATDPQTRARLLAAADYLDMRLLIVAIASSSSSCGWRDDLPAMHRMLSRHLLRFVAGLVRVGHVQRTGAQASIVKQTRGLVVGAGNATFVNSAVWDRDRGHNLLHWAASQGEESIVELLVIHAPGIDVVARDAFNRTALHLAASQGNAGVVELLLKASGVDVNARDATSLRTPLHLAVLNGHTDVVEVFVAAVGIDVNGRDASQMTPLRLAVDAGRADVVDVLVRAPGIDVNAVGKDQQTALQVAQHQGRADLVALLLAAAPGVDVNRRTTANQDTALHLAVADGRADLVALLLAAPGIDVNARDGHQYTPLHLAVLAGRADMVDMLLAAPAIDANAGDRAQRTPLHLAVSRGRARIVERLVGVPGVNVTASDADHRTPLQMAEASGRLDIVIGLLDSREMKRVA</sequence>
<feature type="chain" id="PRO_5005193229" evidence="4">
    <location>
        <begin position="23"/>
        <end position="511"/>
    </location>
</feature>
<name>A0A0G4IY11_PLABS</name>
<feature type="repeat" description="ANK" evidence="3">
    <location>
        <begin position="275"/>
        <end position="308"/>
    </location>
</feature>
<dbReference type="Pfam" id="PF12796">
    <property type="entry name" value="Ank_2"/>
    <property type="match status" value="3"/>
</dbReference>
<evidence type="ECO:0000313" key="5">
    <source>
        <dbReference type="EMBL" id="CEP00223.1"/>
    </source>
</evidence>
<protein>
    <submittedName>
        <fullName evidence="5">Uncharacterized protein</fullName>
    </submittedName>
</protein>
<feature type="repeat" description="ANK" evidence="3">
    <location>
        <begin position="447"/>
        <end position="480"/>
    </location>
</feature>
<evidence type="ECO:0000256" key="2">
    <source>
        <dbReference type="ARBA" id="ARBA00023043"/>
    </source>
</evidence>
<dbReference type="STRING" id="37360.A0A0G4IY11"/>
<dbReference type="SUPFAM" id="SSF48403">
    <property type="entry name" value="Ankyrin repeat"/>
    <property type="match status" value="2"/>
</dbReference>
<dbReference type="PANTHER" id="PTHR24198:SF165">
    <property type="entry name" value="ANKYRIN REPEAT-CONTAINING PROTEIN-RELATED"/>
    <property type="match status" value="1"/>
</dbReference>
<proteinExistence type="predicted"/>